<dbReference type="AlphaFoldDB" id="A0A1H4C4W1"/>
<reference evidence="5" key="1">
    <citation type="submission" date="2016-10" db="EMBL/GenBank/DDBJ databases">
        <authorList>
            <person name="Varghese N."/>
            <person name="Submissions S."/>
        </authorList>
    </citation>
    <scope>NUCLEOTIDE SEQUENCE [LARGE SCALE GENOMIC DNA]</scope>
    <source>
        <strain evidence="5">DSM 23920</strain>
    </source>
</reference>
<evidence type="ECO:0000259" key="3">
    <source>
        <dbReference type="Pfam" id="PF10099"/>
    </source>
</evidence>
<gene>
    <name evidence="4" type="ORF">SAMN05660909_02464</name>
</gene>
<keyword evidence="2" id="KW-1133">Transmembrane helix</keyword>
<dbReference type="InterPro" id="IPR051474">
    <property type="entry name" value="Anti-sigma-K/W_factor"/>
</dbReference>
<feature type="domain" description="Anti-sigma K factor RskA C-terminal" evidence="3">
    <location>
        <begin position="136"/>
        <end position="290"/>
    </location>
</feature>
<dbReference type="GO" id="GO:0006417">
    <property type="term" value="P:regulation of translation"/>
    <property type="evidence" value="ECO:0007669"/>
    <property type="project" value="TreeGrafter"/>
</dbReference>
<dbReference type="Pfam" id="PF10099">
    <property type="entry name" value="RskA_C"/>
    <property type="match status" value="1"/>
</dbReference>
<protein>
    <submittedName>
        <fullName evidence="4">Anti-sigma-K factor rskA</fullName>
    </submittedName>
</protein>
<evidence type="ECO:0000256" key="2">
    <source>
        <dbReference type="SAM" id="Phobius"/>
    </source>
</evidence>
<dbReference type="PANTHER" id="PTHR37461">
    <property type="entry name" value="ANTI-SIGMA-K FACTOR RSKA"/>
    <property type="match status" value="1"/>
</dbReference>
<dbReference type="STRING" id="408074.SAMN05660909_02464"/>
<accession>A0A1H4C4W1</accession>
<dbReference type="EMBL" id="FNRL01000009">
    <property type="protein sequence ID" value="SEA55495.1"/>
    <property type="molecule type" value="Genomic_DNA"/>
</dbReference>
<dbReference type="RefSeq" id="WP_089761990.1">
    <property type="nucleotide sequence ID" value="NZ_BKAT01000040.1"/>
</dbReference>
<evidence type="ECO:0000313" key="5">
    <source>
        <dbReference type="Proteomes" id="UP000199656"/>
    </source>
</evidence>
<feature type="coiled-coil region" evidence="1">
    <location>
        <begin position="157"/>
        <end position="184"/>
    </location>
</feature>
<dbReference type="Proteomes" id="UP000199656">
    <property type="component" value="Unassembled WGS sequence"/>
</dbReference>
<keyword evidence="2" id="KW-0812">Transmembrane</keyword>
<sequence length="307" mass="34377">MDVQQYISSGILESYVFGMLPEEEQIEVELAALQYPDIRAAVRALQQDKERFVQLYSIAPPAGIKEKILAMIHEDEVPLGNNALPKELQFKPSLTEPQKQQSVKLPLSLPVNAKPKLPNKTATAKRTSDRNWKYATAAIIVILIGSVVLNFFFFNASNDYEGRYKELIATRERLDAEKAKKNEASLKSTDQERLLNDPAVSWTHIDGTGAYEGNSVRVGWNTKTKSLLLQAELMPLPPKGKQFHLWALVNNVYKDAGVFATGMTVTRNLQQMQEMDSISAYTISLQPVGVTRPPVEEEVCMTARVVQ</sequence>
<keyword evidence="5" id="KW-1185">Reference proteome</keyword>
<dbReference type="InterPro" id="IPR018764">
    <property type="entry name" value="RskA_C"/>
</dbReference>
<evidence type="ECO:0000313" key="4">
    <source>
        <dbReference type="EMBL" id="SEA55495.1"/>
    </source>
</evidence>
<proteinExistence type="predicted"/>
<keyword evidence="2" id="KW-0472">Membrane</keyword>
<organism evidence="4 5">
    <name type="scientific">Chitinophaga terrae</name>
    <name type="common">ex Kim and Jung 2007</name>
    <dbReference type="NCBI Taxonomy" id="408074"/>
    <lineage>
        <taxon>Bacteria</taxon>
        <taxon>Pseudomonadati</taxon>
        <taxon>Bacteroidota</taxon>
        <taxon>Chitinophagia</taxon>
        <taxon>Chitinophagales</taxon>
        <taxon>Chitinophagaceae</taxon>
        <taxon>Chitinophaga</taxon>
    </lineage>
</organism>
<name>A0A1H4C4W1_9BACT</name>
<dbReference type="PANTHER" id="PTHR37461:SF1">
    <property type="entry name" value="ANTI-SIGMA-K FACTOR RSKA"/>
    <property type="match status" value="1"/>
</dbReference>
<keyword evidence="1" id="KW-0175">Coiled coil</keyword>
<dbReference type="GO" id="GO:0005886">
    <property type="term" value="C:plasma membrane"/>
    <property type="evidence" value="ECO:0007669"/>
    <property type="project" value="InterPro"/>
</dbReference>
<dbReference type="GO" id="GO:0016989">
    <property type="term" value="F:sigma factor antagonist activity"/>
    <property type="evidence" value="ECO:0007669"/>
    <property type="project" value="TreeGrafter"/>
</dbReference>
<feature type="transmembrane region" description="Helical" evidence="2">
    <location>
        <begin position="134"/>
        <end position="154"/>
    </location>
</feature>
<evidence type="ECO:0000256" key="1">
    <source>
        <dbReference type="SAM" id="Coils"/>
    </source>
</evidence>
<dbReference type="OrthoDB" id="1420916at2"/>